<protein>
    <recommendedName>
        <fullName evidence="3">Phosphoglycerate mutase-like protein 2</fullName>
    </recommendedName>
</protein>
<sequence length="277" mass="31608">METISSAPYSYQQYVPHKLVHLVRHAQGLHNLEPDRNRDPLTSFEFIDAQLTSQGWKQVRCKRKDVCAIGLLNGIEVVITSPMSKYQNSVPVKSKYSTKLTYSHGFDGLNYCRKLQTAVGIFHGEDGIIDETPASNRPPIIAFEQCRERLICLQTSDHMHFIGKYECDKRRSISQYRSRFSAVDFSLASRICFIENEADNLWKANEREALEDVLGRGMKFFNWLWTRKEKEIAVLSHGVFLQQAMIGLINTNKCLPLMEDDPRSRVTGLGSSSVATN</sequence>
<dbReference type="EMBL" id="VEPZ02001018">
    <property type="protein sequence ID" value="KAE8701695.1"/>
    <property type="molecule type" value="Genomic_DNA"/>
</dbReference>
<dbReference type="AlphaFoldDB" id="A0A6A3AET4"/>
<reference evidence="1" key="1">
    <citation type="submission" date="2019-09" db="EMBL/GenBank/DDBJ databases">
        <title>Draft genome information of white flower Hibiscus syriacus.</title>
        <authorList>
            <person name="Kim Y.-M."/>
        </authorList>
    </citation>
    <scope>NUCLEOTIDE SEQUENCE [LARGE SCALE GENOMIC DNA]</scope>
    <source>
        <strain evidence="1">YM2019G1</strain>
    </source>
</reference>
<evidence type="ECO:0000313" key="1">
    <source>
        <dbReference type="EMBL" id="KAE8701695.1"/>
    </source>
</evidence>
<comment type="caution">
    <text evidence="1">The sequence shown here is derived from an EMBL/GenBank/DDBJ whole genome shotgun (WGS) entry which is preliminary data.</text>
</comment>
<evidence type="ECO:0008006" key="3">
    <source>
        <dbReference type="Google" id="ProtNLM"/>
    </source>
</evidence>
<dbReference type="Gene3D" id="3.40.50.1240">
    <property type="entry name" value="Phosphoglycerate mutase-like"/>
    <property type="match status" value="1"/>
</dbReference>
<dbReference type="PANTHER" id="PTHR48100">
    <property type="entry name" value="BROAD-SPECIFICITY PHOSPHATASE YOR283W-RELATED"/>
    <property type="match status" value="1"/>
</dbReference>
<dbReference type="InterPro" id="IPR029033">
    <property type="entry name" value="His_PPase_superfam"/>
</dbReference>
<dbReference type="GO" id="GO:0016791">
    <property type="term" value="F:phosphatase activity"/>
    <property type="evidence" value="ECO:0007669"/>
    <property type="project" value="TreeGrafter"/>
</dbReference>
<dbReference type="InterPro" id="IPR050275">
    <property type="entry name" value="PGM_Phosphatase"/>
</dbReference>
<accession>A0A6A3AET4</accession>
<dbReference type="GO" id="GO:0005737">
    <property type="term" value="C:cytoplasm"/>
    <property type="evidence" value="ECO:0007669"/>
    <property type="project" value="TreeGrafter"/>
</dbReference>
<gene>
    <name evidence="1" type="ORF">F3Y22_tig00110515pilonHSYRG00166</name>
</gene>
<organism evidence="1 2">
    <name type="scientific">Hibiscus syriacus</name>
    <name type="common">Rose of Sharon</name>
    <dbReference type="NCBI Taxonomy" id="106335"/>
    <lineage>
        <taxon>Eukaryota</taxon>
        <taxon>Viridiplantae</taxon>
        <taxon>Streptophyta</taxon>
        <taxon>Embryophyta</taxon>
        <taxon>Tracheophyta</taxon>
        <taxon>Spermatophyta</taxon>
        <taxon>Magnoliopsida</taxon>
        <taxon>eudicotyledons</taxon>
        <taxon>Gunneridae</taxon>
        <taxon>Pentapetalae</taxon>
        <taxon>rosids</taxon>
        <taxon>malvids</taxon>
        <taxon>Malvales</taxon>
        <taxon>Malvaceae</taxon>
        <taxon>Malvoideae</taxon>
        <taxon>Hibiscus</taxon>
    </lineage>
</organism>
<dbReference type="PANTHER" id="PTHR48100:SF13">
    <property type="entry name" value="PHOSPHOGLYCERATE MUTASE-LIKE PROTEIN 1 ISOFORM X1"/>
    <property type="match status" value="1"/>
</dbReference>
<name>A0A6A3AET4_HIBSY</name>
<dbReference type="SUPFAM" id="SSF53254">
    <property type="entry name" value="Phosphoglycerate mutase-like"/>
    <property type="match status" value="1"/>
</dbReference>
<proteinExistence type="predicted"/>
<evidence type="ECO:0000313" key="2">
    <source>
        <dbReference type="Proteomes" id="UP000436088"/>
    </source>
</evidence>
<dbReference type="Proteomes" id="UP000436088">
    <property type="component" value="Unassembled WGS sequence"/>
</dbReference>
<keyword evidence="2" id="KW-1185">Reference proteome</keyword>